<dbReference type="EMBL" id="BNCO01000003">
    <property type="protein sequence ID" value="GIL45851.1"/>
    <property type="molecule type" value="Genomic_DNA"/>
</dbReference>
<sequence length="336" mass="34675">MMAYKPAAAAAPATTATSGGTAAAAGGLPPPAAVPGTTAAATVAAAGVPPALAAQSYSNSLPVVLRLDLSTENAGTGADGEAFVGQSVTVTGEVYDADGDTLLVRLTWYGVPASGCRVASCGNERRTVTSTTAGRALVAQAVTYKLPGRYTVRLEASDQSGTTVAKDVQVLVRKVGDVKRQAPCCRSTGMVIAAQTGRPVHSTWFRNPMVTGLATAALGWSADYLAAEDMEVERLFDFGVLAPRHDPVGLQLTTCMDTFLAGPGSPRVLSGSPDQRSVTTGHGKRLLVVPQGFSWGPRVASNQTESPNCESHWTQWAADSPYKMPSGLLPNGCLRA</sequence>
<evidence type="ECO:0008006" key="3">
    <source>
        <dbReference type="Google" id="ProtNLM"/>
    </source>
</evidence>
<dbReference type="Proteomes" id="UP000747399">
    <property type="component" value="Unassembled WGS sequence"/>
</dbReference>
<evidence type="ECO:0000313" key="2">
    <source>
        <dbReference type="Proteomes" id="UP000747399"/>
    </source>
</evidence>
<accession>A0A8J4ET85</accession>
<proteinExistence type="predicted"/>
<name>A0A8J4ET85_9CHLO</name>
<keyword evidence="2" id="KW-1185">Reference proteome</keyword>
<dbReference type="CDD" id="cd00146">
    <property type="entry name" value="PKD"/>
    <property type="match status" value="1"/>
</dbReference>
<dbReference type="AlphaFoldDB" id="A0A8J4ET85"/>
<organism evidence="1 2">
    <name type="scientific">Volvox africanus</name>
    <dbReference type="NCBI Taxonomy" id="51714"/>
    <lineage>
        <taxon>Eukaryota</taxon>
        <taxon>Viridiplantae</taxon>
        <taxon>Chlorophyta</taxon>
        <taxon>core chlorophytes</taxon>
        <taxon>Chlorophyceae</taxon>
        <taxon>CS clade</taxon>
        <taxon>Chlamydomonadales</taxon>
        <taxon>Volvocaceae</taxon>
        <taxon>Volvox</taxon>
    </lineage>
</organism>
<protein>
    <recommendedName>
        <fullName evidence="3">PKD domain-containing protein</fullName>
    </recommendedName>
</protein>
<dbReference type="Gene3D" id="2.60.40.10">
    <property type="entry name" value="Immunoglobulins"/>
    <property type="match status" value="1"/>
</dbReference>
<gene>
    <name evidence="1" type="ORF">Vafri_2986</name>
</gene>
<evidence type="ECO:0000313" key="1">
    <source>
        <dbReference type="EMBL" id="GIL45851.1"/>
    </source>
</evidence>
<comment type="caution">
    <text evidence="1">The sequence shown here is derived from an EMBL/GenBank/DDBJ whole genome shotgun (WGS) entry which is preliminary data.</text>
</comment>
<reference evidence="1" key="1">
    <citation type="journal article" date="2021" name="Proc. Natl. Acad. Sci. U.S.A.">
        <title>Three genomes in the algal genus Volvox reveal the fate of a haploid sex-determining region after a transition to homothallism.</title>
        <authorList>
            <person name="Yamamoto K."/>
            <person name="Hamaji T."/>
            <person name="Kawai-Toyooka H."/>
            <person name="Matsuzaki R."/>
            <person name="Takahashi F."/>
            <person name="Nishimura Y."/>
            <person name="Kawachi M."/>
            <person name="Noguchi H."/>
            <person name="Minakuchi Y."/>
            <person name="Umen J.G."/>
            <person name="Toyoda A."/>
            <person name="Nozaki H."/>
        </authorList>
    </citation>
    <scope>NUCLEOTIDE SEQUENCE</scope>
    <source>
        <strain evidence="1">NIES-3780</strain>
    </source>
</reference>
<dbReference type="InterPro" id="IPR013783">
    <property type="entry name" value="Ig-like_fold"/>
</dbReference>